<gene>
    <name evidence="4" type="primary">tadG1</name>
    <name evidence="4" type="ORF">RSIPO_02349</name>
</gene>
<protein>
    <submittedName>
        <fullName evidence="4">Pilus assembly protein tadg</fullName>
    </submittedName>
</protein>
<evidence type="ECO:0000259" key="3">
    <source>
        <dbReference type="Pfam" id="PF07811"/>
    </source>
</evidence>
<evidence type="ECO:0000256" key="1">
    <source>
        <dbReference type="SAM" id="MobiDB-lite"/>
    </source>
</evidence>
<keyword evidence="2" id="KW-0472">Membrane</keyword>
<keyword evidence="2" id="KW-0812">Transmembrane</keyword>
<dbReference type="Pfam" id="PF07811">
    <property type="entry name" value="TadE"/>
    <property type="match status" value="1"/>
</dbReference>
<accession>A0ABF7RF93</accession>
<name>A0ABF7RF93_RALSL</name>
<dbReference type="Proteomes" id="UP000053470">
    <property type="component" value="Unassembled WGS sequence"/>
</dbReference>
<evidence type="ECO:0000313" key="5">
    <source>
        <dbReference type="Proteomes" id="UP000053470"/>
    </source>
</evidence>
<evidence type="ECO:0000256" key="2">
    <source>
        <dbReference type="SAM" id="Phobius"/>
    </source>
</evidence>
<proteinExistence type="predicted"/>
<reference evidence="4" key="1">
    <citation type="submission" date="2014-11" db="EMBL/GenBank/DDBJ databases">
        <authorList>
            <person name="Genoscope - CEA"/>
        </authorList>
    </citation>
    <scope>NUCLEOTIDE SEQUENCE</scope>
    <source>
        <strain evidence="4">IPO1609</strain>
    </source>
</reference>
<keyword evidence="2" id="KW-1133">Transmembrane helix</keyword>
<keyword evidence="5" id="KW-1185">Reference proteome</keyword>
<reference evidence="4" key="2">
    <citation type="submission" date="2022-04" db="EMBL/GenBank/DDBJ databases">
        <title>Genomic draft of R. solanacearum strain IPO1609, a phylotype IIB1/biovar 2/race 3 strain isolated from potato in Europe.</title>
        <authorList>
            <person name="Boucher C."/>
            <person name="Carrere S."/>
            <person name="Dossat C."/>
            <person name="Elbaz M."/>
            <person name="Genin S."/>
            <person name="Gouzy J."/>
            <person name="Prior P."/>
            <person name="Segurens B."/>
            <person name="Wincker P."/>
        </authorList>
    </citation>
    <scope>NUCLEOTIDE SEQUENCE</scope>
    <source>
        <strain evidence="4">IPO1609</strain>
    </source>
</reference>
<feature type="domain" description="TadE-like" evidence="3">
    <location>
        <begin position="27"/>
        <end position="69"/>
    </location>
</feature>
<organism evidence="4 5">
    <name type="scientific">Ralstonia solanacearum IPO1609</name>
    <dbReference type="NCBI Taxonomy" id="564066"/>
    <lineage>
        <taxon>Bacteria</taxon>
        <taxon>Pseudomonadati</taxon>
        <taxon>Pseudomonadota</taxon>
        <taxon>Betaproteobacteria</taxon>
        <taxon>Burkholderiales</taxon>
        <taxon>Burkholderiaceae</taxon>
        <taxon>Ralstonia</taxon>
        <taxon>Ralstonia solanacearum species complex</taxon>
    </lineage>
</organism>
<dbReference type="InterPro" id="IPR012495">
    <property type="entry name" value="TadE-like_dom"/>
</dbReference>
<feature type="transmembrane region" description="Helical" evidence="2">
    <location>
        <begin position="33"/>
        <end position="55"/>
    </location>
</feature>
<dbReference type="AlphaFoldDB" id="A0ABF7RF93"/>
<sequence length="157" mass="16490">MLKEIAMRSHATPRPAPRLARTRRMQGAAGVEFALVFPLLLLVVFGIVEFGAAWYDKSVITNASREAARAGVVFSSPVPSTTRIQTVATNYCQNRLVTFGSAANCTASVSPAATCTAGTGNQLTVTVAYTFTGLVLGKLAPFTGSLALSAQTTMLCE</sequence>
<dbReference type="EMBL" id="LN651282">
    <property type="protein sequence ID" value="CEJ20182.1"/>
    <property type="molecule type" value="Genomic_DNA"/>
</dbReference>
<evidence type="ECO:0000313" key="4">
    <source>
        <dbReference type="EMBL" id="CEJ20182.1"/>
    </source>
</evidence>
<feature type="region of interest" description="Disordered" evidence="1">
    <location>
        <begin position="1"/>
        <end position="20"/>
    </location>
</feature>